<evidence type="ECO:0000256" key="6">
    <source>
        <dbReference type="ARBA" id="ARBA00023136"/>
    </source>
</evidence>
<feature type="region of interest" description="Disordered" evidence="7">
    <location>
        <begin position="236"/>
        <end position="261"/>
    </location>
</feature>
<dbReference type="AlphaFoldDB" id="A0A2S7KQ42"/>
<evidence type="ECO:0000259" key="9">
    <source>
        <dbReference type="Pfam" id="PF01694"/>
    </source>
</evidence>
<evidence type="ECO:0000256" key="2">
    <source>
        <dbReference type="ARBA" id="ARBA00009045"/>
    </source>
</evidence>
<protein>
    <submittedName>
        <fullName evidence="11">Rhomboid family intramembrane serine protease</fullName>
    </submittedName>
</protein>
<dbReference type="RefSeq" id="WP_104812619.1">
    <property type="nucleotide sequence ID" value="NZ_MQUB01000001.1"/>
</dbReference>
<accession>A0A2S7KQ42</accession>
<dbReference type="OrthoDB" id="680602at2"/>
<evidence type="ECO:0000256" key="1">
    <source>
        <dbReference type="ARBA" id="ARBA00004141"/>
    </source>
</evidence>
<dbReference type="PANTHER" id="PTHR43731">
    <property type="entry name" value="RHOMBOID PROTEASE"/>
    <property type="match status" value="1"/>
</dbReference>
<dbReference type="InterPro" id="IPR046483">
    <property type="entry name" value="DUF6576"/>
</dbReference>
<feature type="transmembrane region" description="Helical" evidence="8">
    <location>
        <begin position="128"/>
        <end position="150"/>
    </location>
</feature>
<evidence type="ECO:0000256" key="4">
    <source>
        <dbReference type="ARBA" id="ARBA00022801"/>
    </source>
</evidence>
<evidence type="ECO:0000313" key="11">
    <source>
        <dbReference type="EMBL" id="PQB04693.1"/>
    </source>
</evidence>
<feature type="domain" description="Peptidase S54 rhomboid" evidence="9">
    <location>
        <begin position="60"/>
        <end position="206"/>
    </location>
</feature>
<reference evidence="11 12" key="1">
    <citation type="submission" date="2016-11" db="EMBL/GenBank/DDBJ databases">
        <title>Trade-off between light-utilization and light-protection in marine flavobacteria.</title>
        <authorList>
            <person name="Kumagai Y."/>
        </authorList>
    </citation>
    <scope>NUCLEOTIDE SEQUENCE [LARGE SCALE GENOMIC DNA]</scope>
    <source>
        <strain evidence="11 12">NBRC 107741</strain>
    </source>
</reference>
<feature type="transmembrane region" description="Helical" evidence="8">
    <location>
        <begin position="162"/>
        <end position="179"/>
    </location>
</feature>
<keyword evidence="5 8" id="KW-1133">Transmembrane helix</keyword>
<proteinExistence type="inferred from homology"/>
<gene>
    <name evidence="11" type="ORF">BST85_07140</name>
</gene>
<name>A0A2S7KQ42_9FLAO</name>
<dbReference type="GO" id="GO:0006508">
    <property type="term" value="P:proteolysis"/>
    <property type="evidence" value="ECO:0007669"/>
    <property type="project" value="UniProtKB-KW"/>
</dbReference>
<dbReference type="PANTHER" id="PTHR43731:SF14">
    <property type="entry name" value="PRESENILIN-ASSOCIATED RHOMBOID-LIKE PROTEIN, MITOCHONDRIAL"/>
    <property type="match status" value="1"/>
</dbReference>
<dbReference type="Pfam" id="PF01694">
    <property type="entry name" value="Rhomboid"/>
    <property type="match status" value="1"/>
</dbReference>
<sequence>MPQTNLIQQYKTANILIKLIVINVAIFLVVRLLGFFTLTDPYELTKWFVLPDTWSEFVLQPWSFITYSFVHYGFFHILINMLWLYWFGQMILNLFSAKRLLTVYLMGAISGGLLFVLAYGLFPVFENARGYLLGASGAVTALMVFIAAYAPNTAIRIFTFNLKIWQVAVFLVLLDLVRLPSSGNAGGLLAHLGGAILGYVYAVQLIRGKDIGLGFERMMDGVANLFKSRKQRPFKKVHRNTKTKSAQGKSMRDQKSDQQKKVDAILDKISKSGYESLSKSEKDFLFRAGKDD</sequence>
<feature type="transmembrane region" description="Helical" evidence="8">
    <location>
        <begin position="185"/>
        <end position="203"/>
    </location>
</feature>
<evidence type="ECO:0000256" key="7">
    <source>
        <dbReference type="SAM" id="MobiDB-lite"/>
    </source>
</evidence>
<comment type="subcellular location">
    <subcellularLocation>
        <location evidence="1">Membrane</location>
        <topology evidence="1">Multi-pass membrane protein</topology>
    </subcellularLocation>
</comment>
<feature type="compositionally biased region" description="Basic and acidic residues" evidence="7">
    <location>
        <begin position="250"/>
        <end position="261"/>
    </location>
</feature>
<organism evidence="11 12">
    <name type="scientific">Aureitalea marina</name>
    <dbReference type="NCBI Taxonomy" id="930804"/>
    <lineage>
        <taxon>Bacteria</taxon>
        <taxon>Pseudomonadati</taxon>
        <taxon>Bacteroidota</taxon>
        <taxon>Flavobacteriia</taxon>
        <taxon>Flavobacteriales</taxon>
        <taxon>Flavobacteriaceae</taxon>
        <taxon>Aureitalea</taxon>
    </lineage>
</organism>
<feature type="transmembrane region" description="Helical" evidence="8">
    <location>
        <begin position="64"/>
        <end position="88"/>
    </location>
</feature>
<keyword evidence="12" id="KW-1185">Reference proteome</keyword>
<keyword evidence="6 8" id="KW-0472">Membrane</keyword>
<dbReference type="InterPro" id="IPR050925">
    <property type="entry name" value="Rhomboid_protease_S54"/>
</dbReference>
<dbReference type="SUPFAM" id="SSF144091">
    <property type="entry name" value="Rhomboid-like"/>
    <property type="match status" value="1"/>
</dbReference>
<keyword evidence="4" id="KW-0378">Hydrolase</keyword>
<dbReference type="Proteomes" id="UP000239800">
    <property type="component" value="Unassembled WGS sequence"/>
</dbReference>
<evidence type="ECO:0000313" key="12">
    <source>
        <dbReference type="Proteomes" id="UP000239800"/>
    </source>
</evidence>
<feature type="transmembrane region" description="Helical" evidence="8">
    <location>
        <begin position="15"/>
        <end position="38"/>
    </location>
</feature>
<evidence type="ECO:0000256" key="8">
    <source>
        <dbReference type="SAM" id="Phobius"/>
    </source>
</evidence>
<comment type="similarity">
    <text evidence="2">Belongs to the peptidase S54 family.</text>
</comment>
<evidence type="ECO:0000256" key="5">
    <source>
        <dbReference type="ARBA" id="ARBA00022989"/>
    </source>
</evidence>
<dbReference type="GO" id="GO:0016020">
    <property type="term" value="C:membrane"/>
    <property type="evidence" value="ECO:0007669"/>
    <property type="project" value="UniProtKB-SubCell"/>
</dbReference>
<keyword evidence="3 8" id="KW-0812">Transmembrane</keyword>
<comment type="caution">
    <text evidence="11">The sequence shown here is derived from an EMBL/GenBank/DDBJ whole genome shotgun (WGS) entry which is preliminary data.</text>
</comment>
<keyword evidence="11" id="KW-0645">Protease</keyword>
<feature type="domain" description="DUF6576" evidence="10">
    <location>
        <begin position="253"/>
        <end position="285"/>
    </location>
</feature>
<feature type="transmembrane region" description="Helical" evidence="8">
    <location>
        <begin position="100"/>
        <end position="122"/>
    </location>
</feature>
<dbReference type="EMBL" id="MQUB01000001">
    <property type="protein sequence ID" value="PQB04693.1"/>
    <property type="molecule type" value="Genomic_DNA"/>
</dbReference>
<dbReference type="InterPro" id="IPR022764">
    <property type="entry name" value="Peptidase_S54_rhomboid_dom"/>
</dbReference>
<evidence type="ECO:0000256" key="3">
    <source>
        <dbReference type="ARBA" id="ARBA00022692"/>
    </source>
</evidence>
<evidence type="ECO:0000259" key="10">
    <source>
        <dbReference type="Pfam" id="PF20216"/>
    </source>
</evidence>
<dbReference type="GO" id="GO:0004252">
    <property type="term" value="F:serine-type endopeptidase activity"/>
    <property type="evidence" value="ECO:0007669"/>
    <property type="project" value="InterPro"/>
</dbReference>
<dbReference type="Pfam" id="PF20216">
    <property type="entry name" value="DUF6576"/>
    <property type="match status" value="1"/>
</dbReference>
<dbReference type="InterPro" id="IPR035952">
    <property type="entry name" value="Rhomboid-like_sf"/>
</dbReference>
<dbReference type="Gene3D" id="1.20.1540.10">
    <property type="entry name" value="Rhomboid-like"/>
    <property type="match status" value="1"/>
</dbReference>